<evidence type="ECO:0000256" key="1">
    <source>
        <dbReference type="SAM" id="Phobius"/>
    </source>
</evidence>
<keyword evidence="3" id="KW-1185">Reference proteome</keyword>
<dbReference type="EMBL" id="CP042906">
    <property type="protein sequence ID" value="QEX19659.1"/>
    <property type="molecule type" value="Genomic_DNA"/>
</dbReference>
<proteinExistence type="predicted"/>
<organism evidence="2 3">
    <name type="scientific">Hypericibacter terrae</name>
    <dbReference type="NCBI Taxonomy" id="2602015"/>
    <lineage>
        <taxon>Bacteria</taxon>
        <taxon>Pseudomonadati</taxon>
        <taxon>Pseudomonadota</taxon>
        <taxon>Alphaproteobacteria</taxon>
        <taxon>Rhodospirillales</taxon>
        <taxon>Dongiaceae</taxon>
        <taxon>Hypericibacter</taxon>
    </lineage>
</organism>
<keyword evidence="1" id="KW-0812">Transmembrane</keyword>
<dbReference type="KEGG" id="htq:FRZ44_49740"/>
<dbReference type="AlphaFoldDB" id="A0A5J6MQP0"/>
<sequence length="81" mass="8047">MAPPCLGAARTGRLDSSSAAAAAMKSRFMGCFLLPECMFDGVGLLVAALGAFLAEIPPLRARSPAMAGIVSATGYGGQSAA</sequence>
<gene>
    <name evidence="2" type="ORF">FRZ44_49740</name>
</gene>
<feature type="transmembrane region" description="Helical" evidence="1">
    <location>
        <begin position="32"/>
        <end position="54"/>
    </location>
</feature>
<dbReference type="Proteomes" id="UP000326202">
    <property type="component" value="Chromosome"/>
</dbReference>
<evidence type="ECO:0000313" key="3">
    <source>
        <dbReference type="Proteomes" id="UP000326202"/>
    </source>
</evidence>
<protein>
    <submittedName>
        <fullName evidence="2">Uncharacterized protein</fullName>
    </submittedName>
</protein>
<name>A0A5J6MQP0_9PROT</name>
<keyword evidence="1" id="KW-0472">Membrane</keyword>
<keyword evidence="1" id="KW-1133">Transmembrane helix</keyword>
<accession>A0A5J6MQP0</accession>
<evidence type="ECO:0000313" key="2">
    <source>
        <dbReference type="EMBL" id="QEX19659.1"/>
    </source>
</evidence>
<reference evidence="2 3" key="1">
    <citation type="submission" date="2019-08" db="EMBL/GenBank/DDBJ databases">
        <title>Hyperibacter terrae gen. nov., sp. nov. and Hyperibacter viscosus sp. nov., two new members in the family Rhodospirillaceae isolated from the rhizosphere of Hypericum perforatum.</title>
        <authorList>
            <person name="Noviana Z."/>
        </authorList>
    </citation>
    <scope>NUCLEOTIDE SEQUENCE [LARGE SCALE GENOMIC DNA]</scope>
    <source>
        <strain evidence="2 3">R5913</strain>
    </source>
</reference>